<protein>
    <submittedName>
        <fullName evidence="1">Uncharacterized protein</fullName>
    </submittedName>
</protein>
<proteinExistence type="predicted"/>
<accession>A0ABT3B1N0</accession>
<keyword evidence="2" id="KW-1185">Reference proteome</keyword>
<reference evidence="1 2" key="1">
    <citation type="submission" date="2022-10" db="EMBL/GenBank/DDBJ databases">
        <title>Identification of biosynthetic pathway for the production of the potent trypsin inhibitor radiosumin.</title>
        <authorList>
            <person name="Fewer D.P."/>
            <person name="Delbaje E."/>
            <person name="Ouyang X."/>
            <person name="Agostino P.D."/>
            <person name="Wahlsten M."/>
            <person name="Jokela J."/>
            <person name="Permi P."/>
            <person name="Haapaniemi E."/>
            <person name="Koistinen H."/>
        </authorList>
    </citation>
    <scope>NUCLEOTIDE SEQUENCE [LARGE SCALE GENOMIC DNA]</scope>
    <source>
        <strain evidence="1 2">NIES-515</strain>
    </source>
</reference>
<comment type="caution">
    <text evidence="1">The sequence shown here is derived from an EMBL/GenBank/DDBJ whole genome shotgun (WGS) entry which is preliminary data.</text>
</comment>
<sequence length="49" mass="5684">MNRRNVPTERLYNMSNLSTLFVKSSRQYATPNLPLNQKFAELKARTAVL</sequence>
<gene>
    <name evidence="1" type="ORF">OGM63_17460</name>
</gene>
<organism evidence="1 2">
    <name type="scientific">Plectonema radiosum NIES-515</name>
    <dbReference type="NCBI Taxonomy" id="2986073"/>
    <lineage>
        <taxon>Bacteria</taxon>
        <taxon>Bacillati</taxon>
        <taxon>Cyanobacteriota</taxon>
        <taxon>Cyanophyceae</taxon>
        <taxon>Oscillatoriophycideae</taxon>
        <taxon>Oscillatoriales</taxon>
        <taxon>Microcoleaceae</taxon>
        <taxon>Plectonema</taxon>
    </lineage>
</organism>
<dbReference type="Proteomes" id="UP001526143">
    <property type="component" value="Unassembled WGS sequence"/>
</dbReference>
<name>A0ABT3B1N0_9CYAN</name>
<dbReference type="EMBL" id="JAOWRF010000251">
    <property type="protein sequence ID" value="MCV3215276.1"/>
    <property type="molecule type" value="Genomic_DNA"/>
</dbReference>
<evidence type="ECO:0000313" key="1">
    <source>
        <dbReference type="EMBL" id="MCV3215276.1"/>
    </source>
</evidence>
<evidence type="ECO:0000313" key="2">
    <source>
        <dbReference type="Proteomes" id="UP001526143"/>
    </source>
</evidence>